<proteinExistence type="predicted"/>
<dbReference type="GO" id="GO:0005524">
    <property type="term" value="F:ATP binding"/>
    <property type="evidence" value="ECO:0007669"/>
    <property type="project" value="UniProtKB-KW"/>
</dbReference>
<evidence type="ECO:0000256" key="3">
    <source>
        <dbReference type="ARBA" id="ARBA00022741"/>
    </source>
</evidence>
<evidence type="ECO:0000313" key="9">
    <source>
        <dbReference type="EMBL" id="KAJ2806863.1"/>
    </source>
</evidence>
<keyword evidence="5 7" id="KW-1133">Transmembrane helix</keyword>
<comment type="caution">
    <text evidence="9">The sequence shown here is derived from an EMBL/GenBank/DDBJ whole genome shotgun (WGS) entry which is preliminary data.</text>
</comment>
<sequence>MIFHCPSSEGWGPLSPAHPEHLTTCFQHGFLAPGLNVLFLVAAAVRLRKLSNIPRLPSELVVGYLLWTKLALAAVALAASAVEFITMAWLFPYVCVYTISLALQTVAAAAAVYLHYKEQLHNRIASTPLLLFWLMTVLISLARLRTALSVVYINDFSTLAVPISLLALAALTIFILECLPKPRELFKQADSSNDDAEFGKLEDSDGDYCTSDSPEERANVFSRYTYAWVISLLNKGLLKQLELEDIWKLGGQYRPDVVSAQFQSNWQKELRSRKPSLFRATVLTYWKIWVLAAMHEFLRTATALPCPVVVSKLIVFATTYGTDEGSPIEHAYFYAVVLFLLTCEQNIAYRQRWAHSQRIKTFIRTSYMTAIFQKLLTLSNDARQKYDIGSIVTHMSVDSENVATHVVNC</sequence>
<dbReference type="OrthoDB" id="6500128at2759"/>
<name>A0A9W8I473_9FUNG</name>
<dbReference type="EMBL" id="JANBUO010000154">
    <property type="protein sequence ID" value="KAJ2806863.1"/>
    <property type="molecule type" value="Genomic_DNA"/>
</dbReference>
<organism evidence="9 10">
    <name type="scientific">Coemansia guatemalensis</name>
    <dbReference type="NCBI Taxonomy" id="2761395"/>
    <lineage>
        <taxon>Eukaryota</taxon>
        <taxon>Fungi</taxon>
        <taxon>Fungi incertae sedis</taxon>
        <taxon>Zoopagomycota</taxon>
        <taxon>Kickxellomycotina</taxon>
        <taxon>Kickxellomycetes</taxon>
        <taxon>Kickxellales</taxon>
        <taxon>Kickxellaceae</taxon>
        <taxon>Coemansia</taxon>
    </lineage>
</organism>
<feature type="transmembrane region" description="Helical" evidence="7">
    <location>
        <begin position="97"/>
        <end position="116"/>
    </location>
</feature>
<evidence type="ECO:0000256" key="2">
    <source>
        <dbReference type="ARBA" id="ARBA00022692"/>
    </source>
</evidence>
<keyword evidence="3" id="KW-0547">Nucleotide-binding</keyword>
<evidence type="ECO:0000256" key="7">
    <source>
        <dbReference type="SAM" id="Phobius"/>
    </source>
</evidence>
<feature type="transmembrane region" description="Helical" evidence="7">
    <location>
        <begin position="128"/>
        <end position="153"/>
    </location>
</feature>
<dbReference type="InterPro" id="IPR056227">
    <property type="entry name" value="TMD0_ABC"/>
</dbReference>
<feature type="transmembrane region" description="Helical" evidence="7">
    <location>
        <begin position="66"/>
        <end position="91"/>
    </location>
</feature>
<protein>
    <recommendedName>
        <fullName evidence="8">ABC transporter TMD0 domain-containing protein</fullName>
    </recommendedName>
</protein>
<dbReference type="Pfam" id="PF24357">
    <property type="entry name" value="TMD0_ABC"/>
    <property type="match status" value="1"/>
</dbReference>
<reference evidence="9" key="1">
    <citation type="submission" date="2022-07" db="EMBL/GenBank/DDBJ databases">
        <title>Phylogenomic reconstructions and comparative analyses of Kickxellomycotina fungi.</title>
        <authorList>
            <person name="Reynolds N.K."/>
            <person name="Stajich J.E."/>
            <person name="Barry K."/>
            <person name="Grigoriev I.V."/>
            <person name="Crous P."/>
            <person name="Smith M.E."/>
        </authorList>
    </citation>
    <scope>NUCLEOTIDE SEQUENCE</scope>
    <source>
        <strain evidence="9">NRRL 1565</strain>
    </source>
</reference>
<gene>
    <name evidence="9" type="ORF">H4R20_001525</name>
</gene>
<keyword evidence="4" id="KW-0067">ATP-binding</keyword>
<dbReference type="PANTHER" id="PTHR24223">
    <property type="entry name" value="ATP-BINDING CASSETTE SUB-FAMILY C"/>
    <property type="match status" value="1"/>
</dbReference>
<dbReference type="GO" id="GO:0016020">
    <property type="term" value="C:membrane"/>
    <property type="evidence" value="ECO:0007669"/>
    <property type="project" value="UniProtKB-SubCell"/>
</dbReference>
<dbReference type="Proteomes" id="UP001140094">
    <property type="component" value="Unassembled WGS sequence"/>
</dbReference>
<evidence type="ECO:0000256" key="5">
    <source>
        <dbReference type="ARBA" id="ARBA00022989"/>
    </source>
</evidence>
<dbReference type="InterPro" id="IPR036640">
    <property type="entry name" value="ABC1_TM_sf"/>
</dbReference>
<evidence type="ECO:0000256" key="1">
    <source>
        <dbReference type="ARBA" id="ARBA00004141"/>
    </source>
</evidence>
<feature type="domain" description="ABC transporter TMD0" evidence="8">
    <location>
        <begin position="5"/>
        <end position="150"/>
    </location>
</feature>
<feature type="transmembrane region" description="Helical" evidence="7">
    <location>
        <begin position="26"/>
        <end position="45"/>
    </location>
</feature>
<keyword evidence="6 7" id="KW-0472">Membrane</keyword>
<keyword evidence="10" id="KW-1185">Reference proteome</keyword>
<dbReference type="InterPro" id="IPR050173">
    <property type="entry name" value="ABC_transporter_C-like"/>
</dbReference>
<evidence type="ECO:0000313" key="10">
    <source>
        <dbReference type="Proteomes" id="UP001140094"/>
    </source>
</evidence>
<keyword evidence="2 7" id="KW-0812">Transmembrane</keyword>
<dbReference type="AlphaFoldDB" id="A0A9W8I473"/>
<dbReference type="Gene3D" id="1.20.1560.10">
    <property type="entry name" value="ABC transporter type 1, transmembrane domain"/>
    <property type="match status" value="1"/>
</dbReference>
<dbReference type="SUPFAM" id="SSF90123">
    <property type="entry name" value="ABC transporter transmembrane region"/>
    <property type="match status" value="1"/>
</dbReference>
<evidence type="ECO:0000256" key="6">
    <source>
        <dbReference type="ARBA" id="ARBA00023136"/>
    </source>
</evidence>
<accession>A0A9W8I473</accession>
<evidence type="ECO:0000259" key="8">
    <source>
        <dbReference type="Pfam" id="PF24357"/>
    </source>
</evidence>
<feature type="transmembrane region" description="Helical" evidence="7">
    <location>
        <begin position="159"/>
        <end position="179"/>
    </location>
</feature>
<comment type="subcellular location">
    <subcellularLocation>
        <location evidence="1">Membrane</location>
        <topology evidence="1">Multi-pass membrane protein</topology>
    </subcellularLocation>
</comment>
<evidence type="ECO:0000256" key="4">
    <source>
        <dbReference type="ARBA" id="ARBA00022840"/>
    </source>
</evidence>